<name>A0A1G6R9J3_9BACT</name>
<protein>
    <submittedName>
        <fullName evidence="1">Uncharacterized protein</fullName>
    </submittedName>
</protein>
<evidence type="ECO:0000313" key="1">
    <source>
        <dbReference type="EMBL" id="SDD01093.1"/>
    </source>
</evidence>
<gene>
    <name evidence="1" type="ORF">SAMN05216323_107115</name>
</gene>
<dbReference type="Proteomes" id="UP000199452">
    <property type="component" value="Unassembled WGS sequence"/>
</dbReference>
<dbReference type="RefSeq" id="WP_092440362.1">
    <property type="nucleotide sequence ID" value="NZ_FMYP01000071.1"/>
</dbReference>
<reference evidence="1 2" key="1">
    <citation type="submission" date="2016-09" db="EMBL/GenBank/DDBJ databases">
        <authorList>
            <person name="Capua I."/>
            <person name="De Benedictis P."/>
            <person name="Joannis T."/>
            <person name="Lombin L.H."/>
            <person name="Cattoli G."/>
        </authorList>
    </citation>
    <scope>NUCLEOTIDE SEQUENCE [LARGE SCALE GENOMIC DNA]</scope>
    <source>
        <strain evidence="1 2">A7P-90m</strain>
    </source>
</reference>
<organism evidence="1 2">
    <name type="scientific">Williamwhitmania taraxaci</name>
    <dbReference type="NCBI Taxonomy" id="1640674"/>
    <lineage>
        <taxon>Bacteria</taxon>
        <taxon>Pseudomonadati</taxon>
        <taxon>Bacteroidota</taxon>
        <taxon>Bacteroidia</taxon>
        <taxon>Bacteroidales</taxon>
        <taxon>Williamwhitmaniaceae</taxon>
        <taxon>Williamwhitmania</taxon>
    </lineage>
</organism>
<dbReference type="EMBL" id="FMYP01000071">
    <property type="protein sequence ID" value="SDD01093.1"/>
    <property type="molecule type" value="Genomic_DNA"/>
</dbReference>
<proteinExistence type="predicted"/>
<accession>A0A1G6R9J3</accession>
<sequence>MLRGVAIRYLLLSTFLITVAHSIISHHHYDTVVYHQIPEHSHNEYSCNESESHCISCCETQDDAGHPQHCQFKTEVFTDRHYAPAILVYAIVLVNIEIPDISEQNIQVQSQPFRAKPLDGIGRSASPRAPPIFS</sequence>
<evidence type="ECO:0000313" key="2">
    <source>
        <dbReference type="Proteomes" id="UP000199452"/>
    </source>
</evidence>
<keyword evidence="2" id="KW-1185">Reference proteome</keyword>
<dbReference type="AlphaFoldDB" id="A0A1G6R9J3"/>
<dbReference type="STRING" id="1640674.SAMN05216323_107115"/>